<comment type="caution">
    <text evidence="6">The sequence shown here is derived from an EMBL/GenBank/DDBJ whole genome shotgun (WGS) entry which is preliminary data.</text>
</comment>
<dbReference type="Proteomes" id="UP000298416">
    <property type="component" value="Unassembled WGS sequence"/>
</dbReference>
<evidence type="ECO:0000256" key="3">
    <source>
        <dbReference type="SAM" id="MobiDB-lite"/>
    </source>
</evidence>
<evidence type="ECO:0000256" key="2">
    <source>
        <dbReference type="ARBA" id="ARBA00023134"/>
    </source>
</evidence>
<evidence type="ECO:0000259" key="4">
    <source>
        <dbReference type="Pfam" id="PF11987"/>
    </source>
</evidence>
<keyword evidence="1" id="KW-0547">Nucleotide-binding</keyword>
<organism evidence="6">
    <name type="scientific">Salvia splendens</name>
    <name type="common">Scarlet sage</name>
    <dbReference type="NCBI Taxonomy" id="180675"/>
    <lineage>
        <taxon>Eukaryota</taxon>
        <taxon>Viridiplantae</taxon>
        <taxon>Streptophyta</taxon>
        <taxon>Embryophyta</taxon>
        <taxon>Tracheophyta</taxon>
        <taxon>Spermatophyta</taxon>
        <taxon>Magnoliopsida</taxon>
        <taxon>eudicotyledons</taxon>
        <taxon>Gunneridae</taxon>
        <taxon>Pentapetalae</taxon>
        <taxon>asterids</taxon>
        <taxon>lamiids</taxon>
        <taxon>Lamiales</taxon>
        <taxon>Lamiaceae</taxon>
        <taxon>Nepetoideae</taxon>
        <taxon>Mentheae</taxon>
        <taxon>Salviinae</taxon>
        <taxon>Salvia</taxon>
        <taxon>Salvia subgen. Calosphace</taxon>
        <taxon>core Calosphace</taxon>
    </lineage>
</organism>
<dbReference type="GO" id="GO:0005525">
    <property type="term" value="F:GTP binding"/>
    <property type="evidence" value="ECO:0007669"/>
    <property type="project" value="UniProtKB-KW"/>
</dbReference>
<dbReference type="Gene3D" id="3.40.50.10050">
    <property type="entry name" value="Translation initiation factor IF- 2, domain 3"/>
    <property type="match status" value="1"/>
</dbReference>
<dbReference type="SUPFAM" id="SSF52156">
    <property type="entry name" value="Initiation factor IF2/eIF5b, domain 3"/>
    <property type="match status" value="1"/>
</dbReference>
<dbReference type="AlphaFoldDB" id="A0A8X8XT10"/>
<dbReference type="PANTHER" id="PTHR43381:SF4">
    <property type="entry name" value="EUKARYOTIC TRANSLATION INITIATION FACTOR 5B"/>
    <property type="match status" value="1"/>
</dbReference>
<protein>
    <recommendedName>
        <fullName evidence="8">Translation initiation factor 5B</fullName>
    </recommendedName>
</protein>
<dbReference type="PANTHER" id="PTHR43381">
    <property type="entry name" value="TRANSLATION INITIATION FACTOR IF-2-RELATED"/>
    <property type="match status" value="1"/>
</dbReference>
<dbReference type="InterPro" id="IPR029459">
    <property type="entry name" value="EFTU-type"/>
</dbReference>
<dbReference type="Gene3D" id="2.40.30.10">
    <property type="entry name" value="Translation factors"/>
    <property type="match status" value="2"/>
</dbReference>
<proteinExistence type="predicted"/>
<evidence type="ECO:0000313" key="7">
    <source>
        <dbReference type="Proteomes" id="UP000298416"/>
    </source>
</evidence>
<dbReference type="EMBL" id="PNBA02000006">
    <property type="protein sequence ID" value="KAG6419955.1"/>
    <property type="molecule type" value="Genomic_DNA"/>
</dbReference>
<accession>A0A8X8XT10</accession>
<feature type="domain" description="Translation initiation factor IF- 2" evidence="4">
    <location>
        <begin position="171"/>
        <end position="275"/>
    </location>
</feature>
<feature type="region of interest" description="Disordered" evidence="3">
    <location>
        <begin position="38"/>
        <end position="90"/>
    </location>
</feature>
<dbReference type="GO" id="GO:0003743">
    <property type="term" value="F:translation initiation factor activity"/>
    <property type="evidence" value="ECO:0007669"/>
    <property type="project" value="TreeGrafter"/>
</dbReference>
<reference evidence="6" key="2">
    <citation type="submission" date="2020-08" db="EMBL/GenBank/DDBJ databases">
        <title>Plant Genome Project.</title>
        <authorList>
            <person name="Zhang R.-G."/>
        </authorList>
    </citation>
    <scope>NUCLEOTIDE SEQUENCE</scope>
    <source>
        <strain evidence="6">Huo1</strain>
        <tissue evidence="6">Leaf</tissue>
    </source>
</reference>
<sequence>MEFCKEIDDGASVSKEEDIFAVKKKNTYDDKIGIADLVDSKDKRPNSEEDAASKHKNHQEDDKLPNQPAKHEEEITSKPEETENETNTLPQLTAMEVKVVQGTSDVVLVNGLLRVGDRIVVAGLQGPVVTSISALLTPHPVKKLRFKGLEHAIVGASLYVVRRNDDIEVIKKSAMAYVNSVMSRIKKNGEGVYVQASTLASVEALLDFSKAREVNIPVGGMSIGPVHKKDVMRASATLEKKRECAAILALGVEVTPEASQLAHQLGVKIFTCDDIRGLLLQFKSHLDYMDKILVPVFPCVLKIMPTVIMRTKYPIVLDVYVVEGIAKIGKPICVPGREFVEIGRIVYIQDDEHRVVDYAMKGQRVTINILGSNPEELQKMFGRDFEMKDELVSKITPDSVYALRKQYMGDLSTEDNTLLFKMKQLFKI</sequence>
<dbReference type="InterPro" id="IPR009000">
    <property type="entry name" value="Transl_B-barrel_sf"/>
</dbReference>
<evidence type="ECO:0008006" key="8">
    <source>
        <dbReference type="Google" id="ProtNLM"/>
    </source>
</evidence>
<feature type="compositionally biased region" description="Basic and acidic residues" evidence="3">
    <location>
        <begin position="38"/>
        <end position="81"/>
    </location>
</feature>
<dbReference type="GO" id="GO:0005739">
    <property type="term" value="C:mitochondrion"/>
    <property type="evidence" value="ECO:0007669"/>
    <property type="project" value="TreeGrafter"/>
</dbReference>
<gene>
    <name evidence="6" type="ORF">SASPL_116469</name>
</gene>
<keyword evidence="7" id="KW-1185">Reference proteome</keyword>
<evidence type="ECO:0000256" key="1">
    <source>
        <dbReference type="ARBA" id="ARBA00022741"/>
    </source>
</evidence>
<dbReference type="InterPro" id="IPR015760">
    <property type="entry name" value="TIF_IF2"/>
</dbReference>
<dbReference type="Pfam" id="PF11987">
    <property type="entry name" value="IF-2"/>
    <property type="match status" value="1"/>
</dbReference>
<name>A0A8X8XT10_SALSN</name>
<dbReference type="Pfam" id="PF14578">
    <property type="entry name" value="GTP_EFTU_D4"/>
    <property type="match status" value="1"/>
</dbReference>
<dbReference type="SUPFAM" id="SSF50447">
    <property type="entry name" value="Translation proteins"/>
    <property type="match status" value="2"/>
</dbReference>
<reference evidence="6" key="1">
    <citation type="submission" date="2018-01" db="EMBL/GenBank/DDBJ databases">
        <authorList>
            <person name="Mao J.F."/>
        </authorList>
    </citation>
    <scope>NUCLEOTIDE SEQUENCE</scope>
    <source>
        <strain evidence="6">Huo1</strain>
        <tissue evidence="6">Leaf</tissue>
    </source>
</reference>
<feature type="domain" description="Elongation factor Tu-type" evidence="5">
    <location>
        <begin position="298"/>
        <end position="372"/>
    </location>
</feature>
<evidence type="ECO:0000313" key="6">
    <source>
        <dbReference type="EMBL" id="KAG6419955.1"/>
    </source>
</evidence>
<keyword evidence="2" id="KW-0342">GTP-binding</keyword>
<dbReference type="InterPro" id="IPR023115">
    <property type="entry name" value="TIF_IF2_dom3"/>
</dbReference>
<dbReference type="InterPro" id="IPR036925">
    <property type="entry name" value="TIF_IF2_dom3_sf"/>
</dbReference>
<evidence type="ECO:0000259" key="5">
    <source>
        <dbReference type="Pfam" id="PF14578"/>
    </source>
</evidence>